<dbReference type="Proteomes" id="UP000466445">
    <property type="component" value="Chromosome"/>
</dbReference>
<evidence type="ECO:0000256" key="1">
    <source>
        <dbReference type="SAM" id="MobiDB-lite"/>
    </source>
</evidence>
<dbReference type="AlphaFoldDB" id="A0A7I7SRD2"/>
<keyword evidence="3" id="KW-1185">Reference proteome</keyword>
<name>A0A7I7SRD2_9MYCO</name>
<evidence type="ECO:0000313" key="2">
    <source>
        <dbReference type="EMBL" id="BBY58931.1"/>
    </source>
</evidence>
<protein>
    <recommendedName>
        <fullName evidence="4">Isoniazid-induced protein IniB</fullName>
    </recommendedName>
</protein>
<evidence type="ECO:0008006" key="4">
    <source>
        <dbReference type="Google" id="ProtNLM"/>
    </source>
</evidence>
<dbReference type="NCBIfam" id="NF038175">
    <property type="entry name" value="IniB_NTERM"/>
    <property type="match status" value="1"/>
</dbReference>
<evidence type="ECO:0000313" key="3">
    <source>
        <dbReference type="Proteomes" id="UP000466445"/>
    </source>
</evidence>
<dbReference type="EMBL" id="AP022595">
    <property type="protein sequence ID" value="BBY58931.1"/>
    <property type="molecule type" value="Genomic_DNA"/>
</dbReference>
<sequence>MLTLLDWILDLFRNEDAARAFVSAPDQTLRDAGFAGVSAAQVSTVAATAVPGLVLGGGDPILGLQRAVSNQYGFAPAYEPTFQPVYAPSPTFAPQTDTSLLSPDQSAGANAQQGAFNLGFGDITFGNKTTNTATNGGVVVDGHSHGDIVTGDGAVLGNGNEVNNGDVLAGTGSNVTVGHGHINDSGTIATGGSTVIKDNSGPVFHDVDASGGNGGGASAGGSLIGLGGSHAYGGTAGGGGITVIDSQTSTNSANHASSPVYSQTDTHATTTAKTTVTDHSDNSVHSVVDSSTHETSHTSLDASHDTTLVNSQLDASHDLALASGNHALGF</sequence>
<accession>A0A7I7SRD2</accession>
<feature type="region of interest" description="Disordered" evidence="1">
    <location>
        <begin position="249"/>
        <end position="303"/>
    </location>
</feature>
<feature type="compositionally biased region" description="Low complexity" evidence="1">
    <location>
        <begin position="264"/>
        <end position="275"/>
    </location>
</feature>
<feature type="compositionally biased region" description="Polar residues" evidence="1">
    <location>
        <begin position="249"/>
        <end position="263"/>
    </location>
</feature>
<organism evidence="2 3">
    <name type="scientific">Mycolicibacterium sarraceniae</name>
    <dbReference type="NCBI Taxonomy" id="1534348"/>
    <lineage>
        <taxon>Bacteria</taxon>
        <taxon>Bacillati</taxon>
        <taxon>Actinomycetota</taxon>
        <taxon>Actinomycetes</taxon>
        <taxon>Mycobacteriales</taxon>
        <taxon>Mycobacteriaceae</taxon>
        <taxon>Mycolicibacterium</taxon>
    </lineage>
</organism>
<proteinExistence type="predicted"/>
<reference evidence="2 3" key="1">
    <citation type="journal article" date="2019" name="Emerg. Microbes Infect.">
        <title>Comprehensive subspecies identification of 175 nontuberculous mycobacteria species based on 7547 genomic profiles.</title>
        <authorList>
            <person name="Matsumoto Y."/>
            <person name="Kinjo T."/>
            <person name="Motooka D."/>
            <person name="Nabeya D."/>
            <person name="Jung N."/>
            <person name="Uechi K."/>
            <person name="Horii T."/>
            <person name="Iida T."/>
            <person name="Fujita J."/>
            <person name="Nakamura S."/>
        </authorList>
    </citation>
    <scope>NUCLEOTIDE SEQUENCE [LARGE SCALE GENOMIC DNA]</scope>
    <source>
        <strain evidence="2 3">JCM 30395</strain>
    </source>
</reference>
<dbReference type="KEGG" id="msar:MSAR_20670"/>
<dbReference type="RefSeq" id="WP_163696689.1">
    <property type="nucleotide sequence ID" value="NZ_AP022595.1"/>
</dbReference>
<gene>
    <name evidence="2" type="ORF">MSAR_20670</name>
</gene>
<dbReference type="InterPro" id="IPR049709">
    <property type="entry name" value="IniB-like_N"/>
</dbReference>